<dbReference type="InterPro" id="IPR036514">
    <property type="entry name" value="SGNH_hydro_sf"/>
</dbReference>
<dbReference type="PROSITE" id="PS51318">
    <property type="entry name" value="TAT"/>
    <property type="match status" value="1"/>
</dbReference>
<proteinExistence type="predicted"/>
<name>A0A3R8PIX1_9CORY</name>
<dbReference type="EMBL" id="PQNQ01000049">
    <property type="protein sequence ID" value="RRQ01950.1"/>
    <property type="molecule type" value="Genomic_DNA"/>
</dbReference>
<feature type="chain" id="PRO_5018606114" evidence="1">
    <location>
        <begin position="46"/>
        <end position="294"/>
    </location>
</feature>
<dbReference type="AlphaFoldDB" id="A0A3R8PIX1"/>
<dbReference type="SUPFAM" id="SSF52266">
    <property type="entry name" value="SGNH hydrolase"/>
    <property type="match status" value="1"/>
</dbReference>
<sequence>MSRHHRTSGRHRAAPTARRALGSLLTLGTLAGAAAAAAVAPSASAAPGNVVVLGDSLAANPNLVDYLSGKITPLPGGRLDGVGCGSDQRFANAVGAGSGLPAENYTCAGASFRTGGLHVTDQADRAAAQGALTGDTREVVIFAGANDTYPYATFTPNPMPVPQIRENLRVAIRDTVNHVRSLAPNAEIKITGYPRMTNDNRDVCLLNVIPGAPVQDKIFRTGEFEDAIQWAQIDGARDAGARFIDVKPLSWDHGMCSNDRWMAGLIDTTSGPRNLPLHMTDAGLDAVGRFVGEA</sequence>
<keyword evidence="3" id="KW-1185">Reference proteome</keyword>
<dbReference type="RefSeq" id="WP_125174917.1">
    <property type="nucleotide sequence ID" value="NZ_JBHYBM010000101.1"/>
</dbReference>
<dbReference type="Gene3D" id="3.40.50.1110">
    <property type="entry name" value="SGNH hydrolase"/>
    <property type="match status" value="1"/>
</dbReference>
<accession>A0A3R8PIX1</accession>
<comment type="caution">
    <text evidence="2">The sequence shown here is derived from an EMBL/GenBank/DDBJ whole genome shotgun (WGS) entry which is preliminary data.</text>
</comment>
<feature type="signal peptide" evidence="1">
    <location>
        <begin position="1"/>
        <end position="45"/>
    </location>
</feature>
<dbReference type="Proteomes" id="UP000278422">
    <property type="component" value="Unassembled WGS sequence"/>
</dbReference>
<reference evidence="2 3" key="1">
    <citation type="submission" date="2018-01" db="EMBL/GenBank/DDBJ databases">
        <title>Twenty Corynebacterium bovis Genomes.</title>
        <authorList>
            <person name="Gulvik C.A."/>
        </authorList>
    </citation>
    <scope>NUCLEOTIDE SEQUENCE [LARGE SCALE GENOMIC DNA]</scope>
    <source>
        <strain evidence="2 3">16-2004</strain>
    </source>
</reference>
<organism evidence="2 3">
    <name type="scientific">Corynebacterium bovis</name>
    <dbReference type="NCBI Taxonomy" id="36808"/>
    <lineage>
        <taxon>Bacteria</taxon>
        <taxon>Bacillati</taxon>
        <taxon>Actinomycetota</taxon>
        <taxon>Actinomycetes</taxon>
        <taxon>Mycobacteriales</taxon>
        <taxon>Corynebacteriaceae</taxon>
        <taxon>Corynebacterium</taxon>
    </lineage>
</organism>
<evidence type="ECO:0000313" key="2">
    <source>
        <dbReference type="EMBL" id="RRQ01950.1"/>
    </source>
</evidence>
<gene>
    <name evidence="2" type="ORF">CXF42_10450</name>
</gene>
<protein>
    <submittedName>
        <fullName evidence="2">Uncharacterized protein</fullName>
    </submittedName>
</protein>
<evidence type="ECO:0000313" key="3">
    <source>
        <dbReference type="Proteomes" id="UP000278422"/>
    </source>
</evidence>
<evidence type="ECO:0000256" key="1">
    <source>
        <dbReference type="SAM" id="SignalP"/>
    </source>
</evidence>
<keyword evidence="1" id="KW-0732">Signal</keyword>
<dbReference type="InterPro" id="IPR006311">
    <property type="entry name" value="TAT_signal"/>
</dbReference>